<dbReference type="Proteomes" id="UP000434580">
    <property type="component" value="Unassembled WGS sequence"/>
</dbReference>
<dbReference type="EMBL" id="CACSII010000001">
    <property type="protein sequence ID" value="CAA0084438.1"/>
    <property type="molecule type" value="Genomic_DNA"/>
</dbReference>
<dbReference type="Pfam" id="PF00085">
    <property type="entry name" value="Thioredoxin"/>
    <property type="match status" value="1"/>
</dbReference>
<dbReference type="GO" id="GO:0015035">
    <property type="term" value="F:protein-disulfide reductase activity"/>
    <property type="evidence" value="ECO:0007669"/>
    <property type="project" value="TreeGrafter"/>
</dbReference>
<dbReference type="CDD" id="cd02956">
    <property type="entry name" value="ybbN"/>
    <property type="match status" value="1"/>
</dbReference>
<dbReference type="GO" id="GO:0005737">
    <property type="term" value="C:cytoplasm"/>
    <property type="evidence" value="ECO:0007669"/>
    <property type="project" value="TreeGrafter"/>
</dbReference>
<organism evidence="2 3">
    <name type="scientific">BD1-7 clade bacterium</name>
    <dbReference type="NCBI Taxonomy" id="2029982"/>
    <lineage>
        <taxon>Bacteria</taxon>
        <taxon>Pseudomonadati</taxon>
        <taxon>Pseudomonadota</taxon>
        <taxon>Gammaproteobacteria</taxon>
        <taxon>Cellvibrionales</taxon>
        <taxon>Spongiibacteraceae</taxon>
        <taxon>BD1-7 clade</taxon>
    </lineage>
</organism>
<name>A0A5S9N4I9_9GAMM</name>
<reference evidence="2 3" key="1">
    <citation type="submission" date="2019-11" db="EMBL/GenBank/DDBJ databases">
        <authorList>
            <person name="Holert J."/>
        </authorList>
    </citation>
    <scope>NUCLEOTIDE SEQUENCE [LARGE SCALE GENOMIC DNA]</scope>
    <source>
        <strain evidence="2">BC5_2</strain>
    </source>
</reference>
<evidence type="ECO:0000313" key="3">
    <source>
        <dbReference type="Proteomes" id="UP000434580"/>
    </source>
</evidence>
<dbReference type="PANTHER" id="PTHR45663:SF11">
    <property type="entry name" value="GEO12009P1"/>
    <property type="match status" value="1"/>
</dbReference>
<sequence length="296" mass="32547">MNPLDPALNAAPAADVVVDIDQNNAQAVLIEESQQRPVVAVFWSPRAPESLQVVQALEQVATEYQGDFLLARVNADELSMIAQQLGVRGLPTVMLLKDGQPVDGFAGAQDDAGIRAMLDPYLPKPWDRQLAAAQGLVAAEDYAGAIAELQPAYADSSQRPDIGKMLAFCLVHQHRVDDADVIIQTIPMAEQDGLYEQVVSQIELKRSAAQSPELTALQEKLQSSPDDMALQLQLAVQYHEVFENRKACELLIGILRKDRGFDDGGAKRILLDIFKSLGNKDPLVIEFQRQMFSLLY</sequence>
<dbReference type="SUPFAM" id="SSF52833">
    <property type="entry name" value="Thioredoxin-like"/>
    <property type="match status" value="1"/>
</dbReference>
<dbReference type="InterPro" id="IPR011990">
    <property type="entry name" value="TPR-like_helical_dom_sf"/>
</dbReference>
<dbReference type="PROSITE" id="PS51352">
    <property type="entry name" value="THIOREDOXIN_2"/>
    <property type="match status" value="1"/>
</dbReference>
<dbReference type="InterPro" id="IPR036249">
    <property type="entry name" value="Thioredoxin-like_sf"/>
</dbReference>
<feature type="domain" description="Thioredoxin" evidence="1">
    <location>
        <begin position="5"/>
        <end position="123"/>
    </location>
</feature>
<dbReference type="Gene3D" id="3.40.30.10">
    <property type="entry name" value="Glutaredoxin"/>
    <property type="match status" value="1"/>
</dbReference>
<dbReference type="AlphaFoldDB" id="A0A5S9N4I9"/>
<accession>A0A5S9N4I9</accession>
<dbReference type="Pfam" id="PF14559">
    <property type="entry name" value="TPR_19"/>
    <property type="match status" value="1"/>
</dbReference>
<evidence type="ECO:0000313" key="2">
    <source>
        <dbReference type="EMBL" id="CAA0084438.1"/>
    </source>
</evidence>
<dbReference type="GO" id="GO:0006950">
    <property type="term" value="P:response to stress"/>
    <property type="evidence" value="ECO:0007669"/>
    <property type="project" value="UniProtKB-ARBA"/>
</dbReference>
<proteinExistence type="predicted"/>
<dbReference type="OrthoDB" id="9790390at2"/>
<evidence type="ECO:0000259" key="1">
    <source>
        <dbReference type="PROSITE" id="PS51352"/>
    </source>
</evidence>
<dbReference type="Pfam" id="PF14561">
    <property type="entry name" value="TPR_20"/>
    <property type="match status" value="1"/>
</dbReference>
<protein>
    <recommendedName>
        <fullName evidence="1">Thioredoxin domain-containing protein</fullName>
    </recommendedName>
</protein>
<dbReference type="PANTHER" id="PTHR45663">
    <property type="entry name" value="GEO12009P1"/>
    <property type="match status" value="1"/>
</dbReference>
<gene>
    <name evidence="2" type="primary">ybbN</name>
    <name evidence="2" type="ORF">DPBNPPHM_00724</name>
</gene>
<dbReference type="Gene3D" id="1.25.40.10">
    <property type="entry name" value="Tetratricopeptide repeat domain"/>
    <property type="match status" value="2"/>
</dbReference>
<dbReference type="InterPro" id="IPR013766">
    <property type="entry name" value="Thioredoxin_domain"/>
</dbReference>